<organism evidence="2 3">
    <name type="scientific">Mycolicibacterium aichiense</name>
    <dbReference type="NCBI Taxonomy" id="1799"/>
    <lineage>
        <taxon>Bacteria</taxon>
        <taxon>Bacillati</taxon>
        <taxon>Actinomycetota</taxon>
        <taxon>Actinomycetes</taxon>
        <taxon>Mycobacteriales</taxon>
        <taxon>Mycobacteriaceae</taxon>
        <taxon>Mycolicibacterium</taxon>
    </lineage>
</organism>
<reference evidence="2 3" key="1">
    <citation type="journal article" date="2019" name="Emerg. Microbes Infect.">
        <title>Comprehensive subspecies identification of 175 nontuberculous mycobacteria species based on 7547 genomic profiles.</title>
        <authorList>
            <person name="Matsumoto Y."/>
            <person name="Kinjo T."/>
            <person name="Motooka D."/>
            <person name="Nabeya D."/>
            <person name="Jung N."/>
            <person name="Uechi K."/>
            <person name="Horii T."/>
            <person name="Iida T."/>
            <person name="Fujita J."/>
            <person name="Nakamura S."/>
        </authorList>
    </citation>
    <scope>NUCLEOTIDE SEQUENCE [LARGE SCALE GENOMIC DNA]</scope>
    <source>
        <strain evidence="2 3">JCM 6376</strain>
    </source>
</reference>
<dbReference type="AlphaFoldDB" id="A0AAD1HQT7"/>
<dbReference type="Proteomes" id="UP000467327">
    <property type="component" value="Chromosome"/>
</dbReference>
<protein>
    <recommendedName>
        <fullName evidence="1">Peptidase C39-like domain-containing protein</fullName>
    </recommendedName>
</protein>
<dbReference type="InterPro" id="IPR039564">
    <property type="entry name" value="Peptidase_C39-like"/>
</dbReference>
<evidence type="ECO:0000313" key="3">
    <source>
        <dbReference type="Proteomes" id="UP000467327"/>
    </source>
</evidence>
<dbReference type="Pfam" id="PF13529">
    <property type="entry name" value="Peptidase_C39_2"/>
    <property type="match status" value="1"/>
</dbReference>
<dbReference type="KEGG" id="maic:MAIC_40670"/>
<dbReference type="EMBL" id="AP022561">
    <property type="protein sequence ID" value="BBX09264.1"/>
    <property type="molecule type" value="Genomic_DNA"/>
</dbReference>
<accession>A0AAD1HQT7</accession>
<evidence type="ECO:0000259" key="1">
    <source>
        <dbReference type="Pfam" id="PF13529"/>
    </source>
</evidence>
<gene>
    <name evidence="2" type="ORF">MAIC_40670</name>
</gene>
<proteinExistence type="predicted"/>
<feature type="domain" description="Peptidase C39-like" evidence="1">
    <location>
        <begin position="1"/>
        <end position="132"/>
    </location>
</feature>
<name>A0AAD1HQT7_9MYCO</name>
<evidence type="ECO:0000313" key="2">
    <source>
        <dbReference type="EMBL" id="BBX09264.1"/>
    </source>
</evidence>
<sequence>MVIGQLTGKTPSEAQIVYEASTTPSVNRGPGKSMYLGLNSDTGINDGDARALLANHGITTTYTRYTDPNQALEDLKSTLDDPKKAVIVGIDSAVVWAEVYKKDPPPNVKTADHSVVVIGVDTNNNIVHLNDSGLGDDLDPITNQPVGRDVQIPLDVFIRAWSADSYLIFAGEQTGNPIPRTAWVANMPRKDALDSVVNTPFAMGDLNNNDPAKAQHLVHFR</sequence>
<keyword evidence="3" id="KW-1185">Reference proteome</keyword>